<sequence length="96" mass="10033">MTELFATSAGKDCKISLATLPRTVLLVPLAPLCVLMEPTRSFPFSGPPRAISGPSSLCKHSEPKSSSLCLAFSLGLEILSVILLLCASSRGRCGPS</sequence>
<accession>A0A2P2JZ34</accession>
<dbReference type="EMBL" id="GGEC01018245">
    <property type="protein sequence ID" value="MBW98728.1"/>
    <property type="molecule type" value="Transcribed_RNA"/>
</dbReference>
<reference evidence="1" key="1">
    <citation type="submission" date="2018-02" db="EMBL/GenBank/DDBJ databases">
        <title>Rhizophora mucronata_Transcriptome.</title>
        <authorList>
            <person name="Meera S.P."/>
            <person name="Sreeshan A."/>
            <person name="Augustine A."/>
        </authorList>
    </citation>
    <scope>NUCLEOTIDE SEQUENCE</scope>
    <source>
        <tissue evidence="1">Leaf</tissue>
    </source>
</reference>
<name>A0A2P2JZ34_RHIMU</name>
<protein>
    <submittedName>
        <fullName evidence="1">Uncharacterized protein</fullName>
    </submittedName>
</protein>
<evidence type="ECO:0000313" key="1">
    <source>
        <dbReference type="EMBL" id="MBW98728.1"/>
    </source>
</evidence>
<proteinExistence type="predicted"/>
<dbReference type="AlphaFoldDB" id="A0A2P2JZ34"/>
<organism evidence="1">
    <name type="scientific">Rhizophora mucronata</name>
    <name type="common">Asiatic mangrove</name>
    <dbReference type="NCBI Taxonomy" id="61149"/>
    <lineage>
        <taxon>Eukaryota</taxon>
        <taxon>Viridiplantae</taxon>
        <taxon>Streptophyta</taxon>
        <taxon>Embryophyta</taxon>
        <taxon>Tracheophyta</taxon>
        <taxon>Spermatophyta</taxon>
        <taxon>Magnoliopsida</taxon>
        <taxon>eudicotyledons</taxon>
        <taxon>Gunneridae</taxon>
        <taxon>Pentapetalae</taxon>
        <taxon>rosids</taxon>
        <taxon>fabids</taxon>
        <taxon>Malpighiales</taxon>
        <taxon>Rhizophoraceae</taxon>
        <taxon>Rhizophora</taxon>
    </lineage>
</organism>